<reference evidence="4" key="1">
    <citation type="submission" date="2025-08" db="UniProtKB">
        <authorList>
            <consortium name="RefSeq"/>
        </authorList>
    </citation>
    <scope>IDENTIFICATION</scope>
    <source>
        <strain evidence="4">Airmid</strain>
    </source>
</reference>
<dbReference type="CDD" id="cd09577">
    <property type="entry name" value="SAM_Ph1_2_3"/>
    <property type="match status" value="1"/>
</dbReference>
<dbReference type="KEGG" id="dpte:113797867"/>
<dbReference type="PANTHER" id="PTHR12247:SF138">
    <property type="entry name" value="POLYHOMEOTIC DISTAL, ISOFORM A-RELATED"/>
    <property type="match status" value="1"/>
</dbReference>
<feature type="compositionally biased region" description="Low complexity" evidence="1">
    <location>
        <begin position="912"/>
        <end position="925"/>
    </location>
</feature>
<dbReference type="PANTHER" id="PTHR12247">
    <property type="entry name" value="POLYCOMB GROUP PROTEIN"/>
    <property type="match status" value="1"/>
</dbReference>
<dbReference type="InterPro" id="IPR001660">
    <property type="entry name" value="SAM"/>
</dbReference>
<feature type="compositionally biased region" description="Polar residues" evidence="1">
    <location>
        <begin position="321"/>
        <end position="335"/>
    </location>
</feature>
<gene>
    <name evidence="4" type="primary">LOC113797867</name>
</gene>
<proteinExistence type="predicted"/>
<feature type="compositionally biased region" description="Basic and acidic residues" evidence="1">
    <location>
        <begin position="975"/>
        <end position="994"/>
    </location>
</feature>
<feature type="region of interest" description="Disordered" evidence="1">
    <location>
        <begin position="793"/>
        <end position="828"/>
    </location>
</feature>
<dbReference type="OMA" id="NHEREYQ"/>
<feature type="region of interest" description="Disordered" evidence="1">
    <location>
        <begin position="616"/>
        <end position="695"/>
    </location>
</feature>
<feature type="region of interest" description="Disordered" evidence="1">
    <location>
        <begin position="968"/>
        <end position="1005"/>
    </location>
</feature>
<evidence type="ECO:0000313" key="4">
    <source>
        <dbReference type="RefSeq" id="XP_027204120.1"/>
    </source>
</evidence>
<feature type="region of interest" description="Disordered" evidence="1">
    <location>
        <begin position="912"/>
        <end position="931"/>
    </location>
</feature>
<dbReference type="SUPFAM" id="SSF47769">
    <property type="entry name" value="SAM/Pointed domain"/>
    <property type="match status" value="1"/>
</dbReference>
<evidence type="ECO:0000256" key="1">
    <source>
        <dbReference type="SAM" id="MobiDB-lite"/>
    </source>
</evidence>
<feature type="compositionally biased region" description="Low complexity" evidence="1">
    <location>
        <begin position="818"/>
        <end position="828"/>
    </location>
</feature>
<dbReference type="SMART" id="SM00454">
    <property type="entry name" value="SAM"/>
    <property type="match status" value="1"/>
</dbReference>
<evidence type="ECO:0000259" key="2">
    <source>
        <dbReference type="PROSITE" id="PS50105"/>
    </source>
</evidence>
<accession>A0A6P6YFU6</accession>
<dbReference type="InterPro" id="IPR050548">
    <property type="entry name" value="PcG_chromatin_remod_factors"/>
</dbReference>
<dbReference type="PROSITE" id="PS50105">
    <property type="entry name" value="SAM_DOMAIN"/>
    <property type="match status" value="1"/>
</dbReference>
<feature type="compositionally biased region" description="Polar residues" evidence="1">
    <location>
        <begin position="996"/>
        <end position="1005"/>
    </location>
</feature>
<feature type="compositionally biased region" description="Low complexity" evidence="1">
    <location>
        <begin position="678"/>
        <end position="695"/>
    </location>
</feature>
<feature type="domain" description="SAM" evidence="2">
    <location>
        <begin position="1234"/>
        <end position="1298"/>
    </location>
</feature>
<dbReference type="RefSeq" id="XP_027204120.1">
    <property type="nucleotide sequence ID" value="XM_027348319.1"/>
</dbReference>
<feature type="compositionally biased region" description="Low complexity" evidence="1">
    <location>
        <begin position="616"/>
        <end position="626"/>
    </location>
</feature>
<feature type="region of interest" description="Disordered" evidence="1">
    <location>
        <begin position="321"/>
        <end position="349"/>
    </location>
</feature>
<dbReference type="Proteomes" id="UP000515146">
    <property type="component" value="Unplaced"/>
</dbReference>
<dbReference type="GO" id="GO:0045892">
    <property type="term" value="P:negative regulation of DNA-templated transcription"/>
    <property type="evidence" value="ECO:0007669"/>
    <property type="project" value="TreeGrafter"/>
</dbReference>
<feature type="compositionally biased region" description="Low complexity" evidence="1">
    <location>
        <begin position="69"/>
        <end position="78"/>
    </location>
</feature>
<feature type="region of interest" description="Disordered" evidence="1">
    <location>
        <begin position="69"/>
        <end position="98"/>
    </location>
</feature>
<feature type="region of interest" description="Disordered" evidence="1">
    <location>
        <begin position="730"/>
        <end position="751"/>
    </location>
</feature>
<feature type="region of interest" description="Disordered" evidence="1">
    <location>
        <begin position="387"/>
        <end position="425"/>
    </location>
</feature>
<dbReference type="OrthoDB" id="5912862at2759"/>
<keyword evidence="3" id="KW-1185">Reference proteome</keyword>
<dbReference type="GO" id="GO:0003682">
    <property type="term" value="F:chromatin binding"/>
    <property type="evidence" value="ECO:0007669"/>
    <property type="project" value="TreeGrafter"/>
</dbReference>
<name>A0A6P6YFU6_DERPT</name>
<protein>
    <submittedName>
        <fullName evidence="4">Uncharacterized protein LOC113797867 isoform X1</fullName>
    </submittedName>
</protein>
<organism evidence="3 4">
    <name type="scientific">Dermatophagoides pteronyssinus</name>
    <name type="common">European house dust mite</name>
    <dbReference type="NCBI Taxonomy" id="6956"/>
    <lineage>
        <taxon>Eukaryota</taxon>
        <taxon>Metazoa</taxon>
        <taxon>Ecdysozoa</taxon>
        <taxon>Arthropoda</taxon>
        <taxon>Chelicerata</taxon>
        <taxon>Arachnida</taxon>
        <taxon>Acari</taxon>
        <taxon>Acariformes</taxon>
        <taxon>Sarcoptiformes</taxon>
        <taxon>Astigmata</taxon>
        <taxon>Psoroptidia</taxon>
        <taxon>Analgoidea</taxon>
        <taxon>Pyroglyphidae</taxon>
        <taxon>Dermatophagoidinae</taxon>
        <taxon>Dermatophagoides</taxon>
    </lineage>
</organism>
<dbReference type="InterPro" id="IPR013761">
    <property type="entry name" value="SAM/pointed_sf"/>
</dbReference>
<dbReference type="Gene3D" id="1.10.150.50">
    <property type="entry name" value="Transcription Factor, Ets-1"/>
    <property type="match status" value="1"/>
</dbReference>
<feature type="compositionally biased region" description="Low complexity" evidence="1">
    <location>
        <begin position="87"/>
        <end position="98"/>
    </location>
</feature>
<evidence type="ECO:0000313" key="3">
    <source>
        <dbReference type="Proteomes" id="UP000515146"/>
    </source>
</evidence>
<sequence>MNMSSLTDSSRLIKTSNSGVVVGHNNNNLTVSSGSFAHLNNQTILTTTSAKSTTSSLLATALLPISSASSISSSSSSGKKSRHSNKNDSSNSIVNNNTNTITENNHNTNFLPIAPHTFFQHPSQQGLTLASVHQQLQPGNVAVFTSPTMAMATIAGTAGPQATVHQQQGTSPGQTLQHPQQSLVVNGSMTQQFSTGTFQTANGQLIQTAPGMQMIGGLPTQVQVIGANGQPAYFPQFYTTGQMQPTMLLNNLSMAIPTQNPGQGLAIQLPTTPTNGGTMITTTGQMTHQAANQPTPVKGQSNQTTIMKGVTISPQQNTIATQSNKGNASTNATKTQQQHHHHHHQQQVLQPTATFQQNTTNQTFVITGLAPHNSATTQNNQTTAILQPTSAQPQSSVTNARKTTSSGRSNNKGTSLIQKIQPTSPLLTQAQFKPNTSFGTTTNTNSPAPGQTIMVHGQSIQTGPNGSIQLAHNQPTIISPLTSFQALQPSITWTTSPQLNQQQTQLVAPNGQILFRTQGPNDSPHMFFQTSNNQFQAVPMQMAPTTSDQQQNQQNAGTMQVTPTGQSTMMATSSINPTMPISIQTNPGIATMSTTMVNSHSQANSLSNNMLTMVSSGTSTMTSTTMAQSRQRPLRPAASNASSNSTTTTVQSTNSTQTSTAKSKSNVNSIPKLAPKGSAASSLSSTSSSSPSIVSNFPKAQSSIAANSNNSTAKIPLPVVLPKTSENITNGAIMNNNVNSKTPITKSMSASTQSVNSTAMIGNASSVSSSTSSPSLQPSQNNLISCMTATGTNTNFNNKLNRNKPQTEKKDAASGTENKSSTLVSSSTSTMNLNLKSQMKTNLNSIRNNSAPNSKNKIPLVLSSSPLLTNNANQFGKIPNQTVVNGTQTPPTPANKTLTMNGGLTNGVLAKSNSTNTIPSTNTGSQMTNKVKQNDPNNQVLTHVIDGYVIQESANPFPINGFLTSNEFDSQKSNGTEKMEVETDNDSAKLKENDPMPSSQSVISQSDHLKMNDSNSQILGDLCVNCNKNKRLLQAKKKKWKRYCQTCIDKFLKKQQKQQQQGFVGNSSTIKTSTSSSTHQTTTAAAIATAVVGSTKMNGSLATSSTSLSTTPIVNGLGGGKHSSAISVSTPSTTVTSNGIDVGQNMAKRPLIQQSATTTIGNDQQANKRLRLSSPPNVIGNSTQTNGDVVVSNGNNMNAANAKILDSSAATTTTSTNDDKMWLPANGTKEPCKWTVQEVYEFMSHCDGCSDLAEGFKSQEIDGQALMLIKEDHIIDILNTKLGPALKICRKIKELKEHFNY</sequence>
<dbReference type="Pfam" id="PF00536">
    <property type="entry name" value="SAM_1"/>
    <property type="match status" value="1"/>
</dbReference>
<dbReference type="GO" id="GO:0042393">
    <property type="term" value="F:histone binding"/>
    <property type="evidence" value="ECO:0007669"/>
    <property type="project" value="TreeGrafter"/>
</dbReference>
<dbReference type="GO" id="GO:0035102">
    <property type="term" value="C:PRC1 complex"/>
    <property type="evidence" value="ECO:0007669"/>
    <property type="project" value="TreeGrafter"/>
</dbReference>
<dbReference type="InParanoid" id="A0A6P6YFU6"/>
<feature type="compositionally biased region" description="Low complexity" evidence="1">
    <location>
        <begin position="637"/>
        <end position="666"/>
    </location>
</feature>